<dbReference type="Proteomes" id="UP000260943">
    <property type="component" value="Unassembled WGS sequence"/>
</dbReference>
<dbReference type="EMBL" id="QSRJ01000001">
    <property type="protein sequence ID" value="RGL12167.1"/>
    <property type="molecule type" value="Genomic_DNA"/>
</dbReference>
<evidence type="ECO:0000313" key="2">
    <source>
        <dbReference type="Proteomes" id="UP000260943"/>
    </source>
</evidence>
<proteinExistence type="predicted"/>
<dbReference type="PANTHER" id="PTHR34817">
    <property type="entry name" value="NUCLEOTIDYLTRANSFERASE"/>
    <property type="match status" value="1"/>
</dbReference>
<evidence type="ECO:0000313" key="1">
    <source>
        <dbReference type="EMBL" id="RGL12167.1"/>
    </source>
</evidence>
<dbReference type="AlphaFoldDB" id="A0A3E4QYG0"/>
<comment type="caution">
    <text evidence="1">The sequence shown here is derived from an EMBL/GenBank/DDBJ whole genome shotgun (WGS) entry which is preliminary data.</text>
</comment>
<organism evidence="1 2">
    <name type="scientific">Collinsella tanakaei</name>
    <dbReference type="NCBI Taxonomy" id="626935"/>
    <lineage>
        <taxon>Bacteria</taxon>
        <taxon>Bacillati</taxon>
        <taxon>Actinomycetota</taxon>
        <taxon>Coriobacteriia</taxon>
        <taxon>Coriobacteriales</taxon>
        <taxon>Coriobacteriaceae</taxon>
        <taxon>Collinsella</taxon>
    </lineage>
</organism>
<protein>
    <submittedName>
        <fullName evidence="1">Nucleotidyltransferase domain-containing protein</fullName>
    </submittedName>
</protein>
<keyword evidence="1" id="KW-0808">Transferase</keyword>
<gene>
    <name evidence="1" type="ORF">DXC81_00405</name>
</gene>
<accession>A0A3E4QYG0</accession>
<name>A0A3E4QYG0_9ACTN</name>
<dbReference type="PANTHER" id="PTHR34817:SF2">
    <property type="entry name" value="NUCLEOTIDYLTRANSFERASE"/>
    <property type="match status" value="1"/>
</dbReference>
<dbReference type="InterPro" id="IPR018775">
    <property type="entry name" value="RlaP"/>
</dbReference>
<dbReference type="GO" id="GO:0016740">
    <property type="term" value="F:transferase activity"/>
    <property type="evidence" value="ECO:0007669"/>
    <property type="project" value="UniProtKB-KW"/>
</dbReference>
<reference evidence="1 2" key="1">
    <citation type="submission" date="2018-08" db="EMBL/GenBank/DDBJ databases">
        <title>A genome reference for cultivated species of the human gut microbiota.</title>
        <authorList>
            <person name="Zou Y."/>
            <person name="Xue W."/>
            <person name="Luo G."/>
        </authorList>
    </citation>
    <scope>NUCLEOTIDE SEQUENCE [LARGE SCALE GENOMIC DNA]</scope>
    <source>
        <strain evidence="1 2">TF08-14</strain>
    </source>
</reference>
<dbReference type="RefSeq" id="WP_117678695.1">
    <property type="nucleotide sequence ID" value="NZ_QSRJ01000001.1"/>
</dbReference>
<sequence>MPLDHQTETLNPMRERIANEIDAIERIHHVRILYACESGSRAWGFASQDSDYDVRFIYMHDTAWYLRLGETRDVIEWALDEVLDINGWDLSKALRLMRASNPTVVEWLNSPIVYRERDEFTSVRNLVDSAFSPRPIIYHHLNMTRKNQATHLSAERVRLKKYFYVMRPLLAARWVIHHLSAPPIPFHELVDAELEPATLPLFRDLIQQKATSVEHEPIPRIKELDDWINATRAEIEDAIEDIPSRDKPAWDAFDAAFLGILNA</sequence>
<dbReference type="Pfam" id="PF10127">
    <property type="entry name" value="RlaP"/>
    <property type="match status" value="1"/>
</dbReference>